<dbReference type="InterPro" id="IPR002878">
    <property type="entry name" value="ChsH2_C"/>
</dbReference>
<protein>
    <recommendedName>
        <fullName evidence="5">OB-fold protein</fullName>
    </recommendedName>
</protein>
<keyword evidence="4" id="KW-1185">Reference proteome</keyword>
<organism evidence="3 4">
    <name type="scientific">Stella humosa</name>
    <dbReference type="NCBI Taxonomy" id="94"/>
    <lineage>
        <taxon>Bacteria</taxon>
        <taxon>Pseudomonadati</taxon>
        <taxon>Pseudomonadota</taxon>
        <taxon>Alphaproteobacteria</taxon>
        <taxon>Rhodospirillales</taxon>
        <taxon>Stellaceae</taxon>
        <taxon>Stella</taxon>
    </lineage>
</organism>
<dbReference type="PANTHER" id="PTHR34075:SF5">
    <property type="entry name" value="BLR3430 PROTEIN"/>
    <property type="match status" value="1"/>
</dbReference>
<evidence type="ECO:0000313" key="3">
    <source>
        <dbReference type="EMBL" id="ROP81206.1"/>
    </source>
</evidence>
<dbReference type="Gene3D" id="6.10.30.10">
    <property type="match status" value="1"/>
</dbReference>
<gene>
    <name evidence="3" type="ORF">EDC65_5062</name>
</gene>
<dbReference type="InterPro" id="IPR052513">
    <property type="entry name" value="Thioester_dehydratase-like"/>
</dbReference>
<dbReference type="InterPro" id="IPR012340">
    <property type="entry name" value="NA-bd_OB-fold"/>
</dbReference>
<dbReference type="AlphaFoldDB" id="A0A3N1KSV8"/>
<dbReference type="Pfam" id="PF12172">
    <property type="entry name" value="zf-ChsH2"/>
    <property type="match status" value="1"/>
</dbReference>
<feature type="domain" description="ChsH2 C-terminal OB-fold" evidence="1">
    <location>
        <begin position="62"/>
        <end position="119"/>
    </location>
</feature>
<reference evidence="3 4" key="1">
    <citation type="submission" date="2018-11" db="EMBL/GenBank/DDBJ databases">
        <title>Genomic Encyclopedia of Type Strains, Phase IV (KMG-IV): sequencing the most valuable type-strain genomes for metagenomic binning, comparative biology and taxonomic classification.</title>
        <authorList>
            <person name="Goeker M."/>
        </authorList>
    </citation>
    <scope>NUCLEOTIDE SEQUENCE [LARGE SCALE GENOMIC DNA]</scope>
    <source>
        <strain evidence="3 4">DSM 5900</strain>
    </source>
</reference>
<dbReference type="PANTHER" id="PTHR34075">
    <property type="entry name" value="BLR3430 PROTEIN"/>
    <property type="match status" value="1"/>
</dbReference>
<dbReference type="RefSeq" id="WP_123694903.1">
    <property type="nucleotide sequence ID" value="NZ_AP019700.1"/>
</dbReference>
<dbReference type="EMBL" id="RJKX01000018">
    <property type="protein sequence ID" value="ROP81206.1"/>
    <property type="molecule type" value="Genomic_DNA"/>
</dbReference>
<name>A0A3N1KSV8_9PROT</name>
<feature type="domain" description="ChsH2 rubredoxin-like zinc ribbon" evidence="2">
    <location>
        <begin position="25"/>
        <end position="56"/>
    </location>
</feature>
<dbReference type="Pfam" id="PF01796">
    <property type="entry name" value="OB_ChsH2_C"/>
    <property type="match status" value="1"/>
</dbReference>
<dbReference type="InterPro" id="IPR022002">
    <property type="entry name" value="ChsH2_Znr"/>
</dbReference>
<evidence type="ECO:0008006" key="5">
    <source>
        <dbReference type="Google" id="ProtNLM"/>
    </source>
</evidence>
<comment type="caution">
    <text evidence="3">The sequence shown here is derived from an EMBL/GenBank/DDBJ whole genome shotgun (WGS) entry which is preliminary data.</text>
</comment>
<dbReference type="OrthoDB" id="3182121at2"/>
<dbReference type="SUPFAM" id="SSF50249">
    <property type="entry name" value="Nucleic acid-binding proteins"/>
    <property type="match status" value="1"/>
</dbReference>
<dbReference type="Proteomes" id="UP000278222">
    <property type="component" value="Unassembled WGS sequence"/>
</dbReference>
<proteinExistence type="predicted"/>
<evidence type="ECO:0000313" key="4">
    <source>
        <dbReference type="Proteomes" id="UP000278222"/>
    </source>
</evidence>
<sequence length="134" mass="14486">MTDTPTAADAIAAQAASHPEIRPFWQAAAEGRFVLAFCTACGKPHWYPRAICPLCGHGGIEWRPASGRGTIYSVSVLRRANPPYALAYVTLEEGPTMMTNIVDCDLDELAIGQPVKVALRRQSTGLTVPMFTPQ</sequence>
<evidence type="ECO:0000259" key="1">
    <source>
        <dbReference type="Pfam" id="PF01796"/>
    </source>
</evidence>
<accession>A0A3N1KSV8</accession>
<evidence type="ECO:0000259" key="2">
    <source>
        <dbReference type="Pfam" id="PF12172"/>
    </source>
</evidence>